<evidence type="ECO:0000313" key="2">
    <source>
        <dbReference type="Proteomes" id="UP001367508"/>
    </source>
</evidence>
<protein>
    <submittedName>
        <fullName evidence="1">Uncharacterized protein</fullName>
    </submittedName>
</protein>
<accession>A0AAN9MZ41</accession>
<proteinExistence type="predicted"/>
<organism evidence="1 2">
    <name type="scientific">Canavalia gladiata</name>
    <name type="common">Sword bean</name>
    <name type="synonym">Dolichos gladiatus</name>
    <dbReference type="NCBI Taxonomy" id="3824"/>
    <lineage>
        <taxon>Eukaryota</taxon>
        <taxon>Viridiplantae</taxon>
        <taxon>Streptophyta</taxon>
        <taxon>Embryophyta</taxon>
        <taxon>Tracheophyta</taxon>
        <taxon>Spermatophyta</taxon>
        <taxon>Magnoliopsida</taxon>
        <taxon>eudicotyledons</taxon>
        <taxon>Gunneridae</taxon>
        <taxon>Pentapetalae</taxon>
        <taxon>rosids</taxon>
        <taxon>fabids</taxon>
        <taxon>Fabales</taxon>
        <taxon>Fabaceae</taxon>
        <taxon>Papilionoideae</taxon>
        <taxon>50 kb inversion clade</taxon>
        <taxon>NPAAA clade</taxon>
        <taxon>indigoferoid/millettioid clade</taxon>
        <taxon>Phaseoleae</taxon>
        <taxon>Canavalia</taxon>
    </lineage>
</organism>
<name>A0AAN9MZ41_CANGL</name>
<gene>
    <name evidence="1" type="ORF">VNO77_03092</name>
</gene>
<comment type="caution">
    <text evidence="1">The sequence shown here is derived from an EMBL/GenBank/DDBJ whole genome shotgun (WGS) entry which is preliminary data.</text>
</comment>
<sequence length="67" mass="7295">MATQLKHHFGWAEGEEAIRETLRTIVAKGHAPKRDLQPLTKPVKALEILNGGETMLTTDKGAGKGFV</sequence>
<evidence type="ECO:0000313" key="1">
    <source>
        <dbReference type="EMBL" id="KAK7361063.1"/>
    </source>
</evidence>
<dbReference type="EMBL" id="JAYMYQ010000001">
    <property type="protein sequence ID" value="KAK7361063.1"/>
    <property type="molecule type" value="Genomic_DNA"/>
</dbReference>
<dbReference type="Proteomes" id="UP001367508">
    <property type="component" value="Unassembled WGS sequence"/>
</dbReference>
<dbReference type="AlphaFoldDB" id="A0AAN9MZ41"/>
<reference evidence="1 2" key="1">
    <citation type="submission" date="2024-01" db="EMBL/GenBank/DDBJ databases">
        <title>The genomes of 5 underutilized Papilionoideae crops provide insights into root nodulation and disease resistanc.</title>
        <authorList>
            <person name="Jiang F."/>
        </authorList>
    </citation>
    <scope>NUCLEOTIDE SEQUENCE [LARGE SCALE GENOMIC DNA]</scope>
    <source>
        <strain evidence="1">LVBAO_FW01</strain>
        <tissue evidence="1">Leaves</tissue>
    </source>
</reference>
<keyword evidence="2" id="KW-1185">Reference proteome</keyword>